<feature type="transmembrane region" description="Helical" evidence="5">
    <location>
        <begin position="80"/>
        <end position="100"/>
    </location>
</feature>
<dbReference type="GO" id="GO:0030416">
    <property type="term" value="P:methylamine metabolic process"/>
    <property type="evidence" value="ECO:0007669"/>
    <property type="project" value="InterPro"/>
</dbReference>
<feature type="transmembrane region" description="Helical" evidence="5">
    <location>
        <begin position="51"/>
        <end position="73"/>
    </location>
</feature>
<organism evidence="7 8">
    <name type="scientific">Pedobacter nyackensis</name>
    <dbReference type="NCBI Taxonomy" id="475255"/>
    <lineage>
        <taxon>Bacteria</taxon>
        <taxon>Pseudomonadati</taxon>
        <taxon>Bacteroidota</taxon>
        <taxon>Sphingobacteriia</taxon>
        <taxon>Sphingobacteriales</taxon>
        <taxon>Sphingobacteriaceae</taxon>
        <taxon>Pedobacter</taxon>
    </lineage>
</organism>
<evidence type="ECO:0000256" key="4">
    <source>
        <dbReference type="ARBA" id="ARBA00023136"/>
    </source>
</evidence>
<dbReference type="STRING" id="475255.SAMN04488101_11232"/>
<evidence type="ECO:0000256" key="1">
    <source>
        <dbReference type="ARBA" id="ARBA00004141"/>
    </source>
</evidence>
<feature type="transmembrane region" description="Helical" evidence="5">
    <location>
        <begin position="12"/>
        <end position="31"/>
    </location>
</feature>
<dbReference type="InterPro" id="IPR009908">
    <property type="entry name" value="Methylamine_util_MauE"/>
</dbReference>
<evidence type="ECO:0000256" key="3">
    <source>
        <dbReference type="ARBA" id="ARBA00022989"/>
    </source>
</evidence>
<protein>
    <submittedName>
        <fullName evidence="7">Methylamine utilisation protein MauE</fullName>
    </submittedName>
</protein>
<evidence type="ECO:0000259" key="6">
    <source>
        <dbReference type="Pfam" id="PF07291"/>
    </source>
</evidence>
<keyword evidence="2 5" id="KW-0812">Transmembrane</keyword>
<dbReference type="RefSeq" id="WP_084291049.1">
    <property type="nucleotide sequence ID" value="NZ_FWYB01000012.1"/>
</dbReference>
<evidence type="ECO:0000313" key="7">
    <source>
        <dbReference type="EMBL" id="SMD08491.1"/>
    </source>
</evidence>
<keyword evidence="4 5" id="KW-0472">Membrane</keyword>
<evidence type="ECO:0000256" key="5">
    <source>
        <dbReference type="SAM" id="Phobius"/>
    </source>
</evidence>
<keyword evidence="8" id="KW-1185">Reference proteome</keyword>
<dbReference type="OrthoDB" id="673785at2"/>
<keyword evidence="3 5" id="KW-1133">Transmembrane helix</keyword>
<dbReference type="AlphaFoldDB" id="A0A1W2EFI8"/>
<evidence type="ECO:0000313" key="8">
    <source>
        <dbReference type="Proteomes" id="UP000192678"/>
    </source>
</evidence>
<dbReference type="Pfam" id="PF07291">
    <property type="entry name" value="MauE"/>
    <property type="match status" value="1"/>
</dbReference>
<feature type="domain" description="Methylamine utilisation protein MauE" evidence="6">
    <location>
        <begin position="14"/>
        <end position="136"/>
    </location>
</feature>
<dbReference type="EMBL" id="FWYB01000012">
    <property type="protein sequence ID" value="SMD08491.1"/>
    <property type="molecule type" value="Genomic_DNA"/>
</dbReference>
<accession>A0A1W2EFI8</accession>
<evidence type="ECO:0000256" key="2">
    <source>
        <dbReference type="ARBA" id="ARBA00022692"/>
    </source>
</evidence>
<dbReference type="UniPathway" id="UPA00895"/>
<proteinExistence type="predicted"/>
<gene>
    <name evidence="7" type="ORF">SAMN04488101_11232</name>
</gene>
<dbReference type="Proteomes" id="UP000192678">
    <property type="component" value="Unassembled WGS sequence"/>
</dbReference>
<name>A0A1W2EFI8_9SPHI</name>
<sequence length="151" mass="16795">METKTSSLQTDRPIILLSVVFILFWLFSAGSKLYDFNTFKGEMNNQVFSASISNALAYTLPAVEITIAALLVYSTTRFTGMILSCSMMLIYTTYVGLALLDVYNRIPCNCAGLLGSWEANLILNLFVTAVAATGLILNLKFKERRAKVWIQ</sequence>
<comment type="subcellular location">
    <subcellularLocation>
        <location evidence="1">Membrane</location>
        <topology evidence="1">Multi-pass membrane protein</topology>
    </subcellularLocation>
</comment>
<reference evidence="7 8" key="1">
    <citation type="submission" date="2017-04" db="EMBL/GenBank/DDBJ databases">
        <authorList>
            <person name="Afonso C.L."/>
            <person name="Miller P.J."/>
            <person name="Scott M.A."/>
            <person name="Spackman E."/>
            <person name="Goraichik I."/>
            <person name="Dimitrov K.M."/>
            <person name="Suarez D.L."/>
            <person name="Swayne D.E."/>
        </authorList>
    </citation>
    <scope>NUCLEOTIDE SEQUENCE [LARGE SCALE GENOMIC DNA]</scope>
    <source>
        <strain evidence="7 8">DSM 19625</strain>
    </source>
</reference>
<feature type="transmembrane region" description="Helical" evidence="5">
    <location>
        <begin position="120"/>
        <end position="139"/>
    </location>
</feature>
<dbReference type="GO" id="GO:0016020">
    <property type="term" value="C:membrane"/>
    <property type="evidence" value="ECO:0007669"/>
    <property type="project" value="UniProtKB-SubCell"/>
</dbReference>